<dbReference type="PANTHER" id="PTHR30097">
    <property type="entry name" value="CATION EFFLUX SYSTEM PROTEIN CUSB"/>
    <property type="match status" value="1"/>
</dbReference>
<organism evidence="4 5">
    <name type="scientific">Polluticaenibacter yanchengensis</name>
    <dbReference type="NCBI Taxonomy" id="3014562"/>
    <lineage>
        <taxon>Bacteria</taxon>
        <taxon>Pseudomonadati</taxon>
        <taxon>Bacteroidota</taxon>
        <taxon>Chitinophagia</taxon>
        <taxon>Chitinophagales</taxon>
        <taxon>Chitinophagaceae</taxon>
        <taxon>Polluticaenibacter</taxon>
    </lineage>
</organism>
<feature type="domain" description="CusB-like beta-barrel" evidence="2">
    <location>
        <begin position="188"/>
        <end position="259"/>
    </location>
</feature>
<accession>A0ABT4UNB3</accession>
<evidence type="ECO:0000259" key="3">
    <source>
        <dbReference type="Pfam" id="PF25975"/>
    </source>
</evidence>
<evidence type="ECO:0000313" key="4">
    <source>
        <dbReference type="EMBL" id="MDA3616336.1"/>
    </source>
</evidence>
<evidence type="ECO:0000313" key="5">
    <source>
        <dbReference type="Proteomes" id="UP001210231"/>
    </source>
</evidence>
<proteinExistence type="predicted"/>
<reference evidence="4 5" key="1">
    <citation type="submission" date="2022-12" db="EMBL/GenBank/DDBJ databases">
        <title>Chitinophagaceae gen. sp. nov., a new member of the family Chitinophagaceae, isolated from soil in a chemical factory.</title>
        <authorList>
            <person name="Ke Z."/>
        </authorList>
    </citation>
    <scope>NUCLEOTIDE SEQUENCE [LARGE SCALE GENOMIC DNA]</scope>
    <source>
        <strain evidence="4 5">LY-5</strain>
    </source>
</reference>
<dbReference type="Gene3D" id="2.40.30.170">
    <property type="match status" value="1"/>
</dbReference>
<feature type="domain" description="CzcB-like C-terminal circularly permuted SH3-like" evidence="3">
    <location>
        <begin position="267"/>
        <end position="328"/>
    </location>
</feature>
<keyword evidence="5" id="KW-1185">Reference proteome</keyword>
<dbReference type="Proteomes" id="UP001210231">
    <property type="component" value="Unassembled WGS sequence"/>
</dbReference>
<evidence type="ECO:0000256" key="1">
    <source>
        <dbReference type="ARBA" id="ARBA00022448"/>
    </source>
</evidence>
<dbReference type="InterPro" id="IPR051909">
    <property type="entry name" value="MFP_Cation_Efflux"/>
</dbReference>
<keyword evidence="1" id="KW-0813">Transport</keyword>
<dbReference type="Pfam" id="PF25975">
    <property type="entry name" value="CzcB_C"/>
    <property type="match status" value="1"/>
</dbReference>
<dbReference type="SUPFAM" id="SSF111369">
    <property type="entry name" value="HlyD-like secretion proteins"/>
    <property type="match status" value="1"/>
</dbReference>
<dbReference type="RefSeq" id="WP_407032665.1">
    <property type="nucleotide sequence ID" value="NZ_JAQGEF010000028.1"/>
</dbReference>
<dbReference type="Gene3D" id="2.40.420.20">
    <property type="match status" value="1"/>
</dbReference>
<gene>
    <name evidence="4" type="ORF">O3P16_16080</name>
</gene>
<dbReference type="PROSITE" id="PS51257">
    <property type="entry name" value="PROKAR_LIPOPROTEIN"/>
    <property type="match status" value="1"/>
</dbReference>
<dbReference type="PANTHER" id="PTHR30097:SF4">
    <property type="entry name" value="SLR6042 PROTEIN"/>
    <property type="match status" value="1"/>
</dbReference>
<dbReference type="InterPro" id="IPR058792">
    <property type="entry name" value="Beta-barrel_RND_2"/>
</dbReference>
<evidence type="ECO:0000259" key="2">
    <source>
        <dbReference type="Pfam" id="PF25954"/>
    </source>
</evidence>
<name>A0ABT4UNB3_9BACT</name>
<protein>
    <submittedName>
        <fullName evidence="4">Efflux RND transporter periplasmic adaptor subunit</fullName>
    </submittedName>
</protein>
<dbReference type="InterPro" id="IPR058649">
    <property type="entry name" value="CzcB_C"/>
</dbReference>
<sequence>MKHIRFILAVCVLAVACKGKEKKTEQPNVTPVITNNGSYISFPDTTTLKFFKTEKVDSNSLHADFHAVGRVGAIITASNTGAAQNIVLFDNPDLASNYTQLIAHKINIRQIENINIKQKQIELNRTQDLQSHGAATGQDLLNAQTGLSMEQTNLANEKAALIEHEARLKASGFEPDLLRQSAPGTAFVICDVPENQMGNIKVGAGCKIMFTSFPNEPYTGIIEKIADVVDNSTRMIKVRIRVQNSSNKIKAGMFANLSFVLNAPDNLTVDKAAIITVQGNNYVFVKKAANEFERVPVNIGEQIGDRVIIYSGLDNGSDVAVEGAIQLKGLSFGY</sequence>
<comment type="caution">
    <text evidence="4">The sequence shown here is derived from an EMBL/GenBank/DDBJ whole genome shotgun (WGS) entry which is preliminary data.</text>
</comment>
<dbReference type="Pfam" id="PF25954">
    <property type="entry name" value="Beta-barrel_RND_2"/>
    <property type="match status" value="1"/>
</dbReference>
<dbReference type="EMBL" id="JAQGEF010000028">
    <property type="protein sequence ID" value="MDA3616336.1"/>
    <property type="molecule type" value="Genomic_DNA"/>
</dbReference>